<keyword evidence="4 5" id="KW-0472">Membrane</keyword>
<keyword evidence="1" id="KW-1003">Cell membrane</keyword>
<evidence type="ECO:0008006" key="7">
    <source>
        <dbReference type="Google" id="ProtNLM"/>
    </source>
</evidence>
<dbReference type="InterPro" id="IPR006008">
    <property type="entry name" value="YciB"/>
</dbReference>
<dbReference type="HAMAP" id="MF_00189">
    <property type="entry name" value="YciB"/>
    <property type="match status" value="1"/>
</dbReference>
<name>A0A382EL34_9ZZZZ</name>
<accession>A0A382EL34</accession>
<feature type="transmembrane region" description="Helical" evidence="5">
    <location>
        <begin position="23"/>
        <end position="40"/>
    </location>
</feature>
<proteinExistence type="inferred from homology"/>
<feature type="transmembrane region" description="Helical" evidence="5">
    <location>
        <begin position="81"/>
        <end position="98"/>
    </location>
</feature>
<gene>
    <name evidence="6" type="ORF">METZ01_LOCUS203525</name>
</gene>
<feature type="transmembrane region" description="Helical" evidence="5">
    <location>
        <begin position="152"/>
        <end position="171"/>
    </location>
</feature>
<dbReference type="PANTHER" id="PTHR36917:SF1">
    <property type="entry name" value="INNER MEMBRANE-SPANNING PROTEIN YCIB"/>
    <property type="match status" value="1"/>
</dbReference>
<protein>
    <recommendedName>
        <fullName evidence="7">Intracellular septation protein A</fullName>
    </recommendedName>
</protein>
<evidence type="ECO:0000256" key="3">
    <source>
        <dbReference type="ARBA" id="ARBA00022989"/>
    </source>
</evidence>
<dbReference type="Pfam" id="PF04279">
    <property type="entry name" value="IspA"/>
    <property type="match status" value="1"/>
</dbReference>
<evidence type="ECO:0000313" key="6">
    <source>
        <dbReference type="EMBL" id="SVB50671.1"/>
    </source>
</evidence>
<dbReference type="GO" id="GO:0005886">
    <property type="term" value="C:plasma membrane"/>
    <property type="evidence" value="ECO:0007669"/>
    <property type="project" value="TreeGrafter"/>
</dbReference>
<feature type="transmembrane region" description="Helical" evidence="5">
    <location>
        <begin position="52"/>
        <end position="69"/>
    </location>
</feature>
<evidence type="ECO:0000256" key="4">
    <source>
        <dbReference type="ARBA" id="ARBA00023136"/>
    </source>
</evidence>
<keyword evidence="2 5" id="KW-0812">Transmembrane</keyword>
<sequence>MNQFTELAPVILFVGFYFTTKDIYLSTSVLMIAVVCQIGIEHFRPGTIKPMSHIVLWSVLLFGSLTLFFQNETFIQWKPTIINWAFALILWGSQFIGGKSPIKAVLGKQISLPEQVWIRLGYGWALGFFVAGSLNLIIAYNFSLDFWVTYKLVGGFGLTLMYLVISVTYLVKSGHLSETTTPPTEHQ</sequence>
<evidence type="ECO:0000256" key="2">
    <source>
        <dbReference type="ARBA" id="ARBA00022692"/>
    </source>
</evidence>
<dbReference type="EMBL" id="UINC01044772">
    <property type="protein sequence ID" value="SVB50671.1"/>
    <property type="molecule type" value="Genomic_DNA"/>
</dbReference>
<evidence type="ECO:0000256" key="5">
    <source>
        <dbReference type="SAM" id="Phobius"/>
    </source>
</evidence>
<keyword evidence="3 5" id="KW-1133">Transmembrane helix</keyword>
<dbReference type="PANTHER" id="PTHR36917">
    <property type="entry name" value="INTRACELLULAR SEPTATION PROTEIN A-RELATED"/>
    <property type="match status" value="1"/>
</dbReference>
<feature type="transmembrane region" description="Helical" evidence="5">
    <location>
        <begin position="119"/>
        <end position="140"/>
    </location>
</feature>
<organism evidence="6">
    <name type="scientific">marine metagenome</name>
    <dbReference type="NCBI Taxonomy" id="408172"/>
    <lineage>
        <taxon>unclassified sequences</taxon>
        <taxon>metagenomes</taxon>
        <taxon>ecological metagenomes</taxon>
    </lineage>
</organism>
<dbReference type="AlphaFoldDB" id="A0A382EL34"/>
<reference evidence="6" key="1">
    <citation type="submission" date="2018-05" db="EMBL/GenBank/DDBJ databases">
        <authorList>
            <person name="Lanie J.A."/>
            <person name="Ng W.-L."/>
            <person name="Kazmierczak K.M."/>
            <person name="Andrzejewski T.M."/>
            <person name="Davidsen T.M."/>
            <person name="Wayne K.J."/>
            <person name="Tettelin H."/>
            <person name="Glass J.I."/>
            <person name="Rusch D."/>
            <person name="Podicherti R."/>
            <person name="Tsui H.-C.T."/>
            <person name="Winkler M.E."/>
        </authorList>
    </citation>
    <scope>NUCLEOTIDE SEQUENCE</scope>
</reference>
<evidence type="ECO:0000256" key="1">
    <source>
        <dbReference type="ARBA" id="ARBA00022475"/>
    </source>
</evidence>